<evidence type="ECO:0000313" key="10">
    <source>
        <dbReference type="EMBL" id="KYG66143.1"/>
    </source>
</evidence>
<sequence length="90" mass="9843">MTDELVIRLGQDALRTTAMLAAPLLISTLVVGLAVSIFQALTQINEATLTFIPKMIVVALVFVLAGPWMMDVMSSYTVNLFENIAVMVRE</sequence>
<evidence type="ECO:0000256" key="3">
    <source>
        <dbReference type="ARBA" id="ARBA00021718"/>
    </source>
</evidence>
<dbReference type="OrthoDB" id="5295741at2"/>
<keyword evidence="11" id="KW-1185">Reference proteome</keyword>
<evidence type="ECO:0000256" key="2">
    <source>
        <dbReference type="ARBA" id="ARBA00006156"/>
    </source>
</evidence>
<dbReference type="EMBL" id="LUKE01000001">
    <property type="protein sequence ID" value="KYG66143.1"/>
    <property type="molecule type" value="Genomic_DNA"/>
</dbReference>
<organism evidence="10 11">
    <name type="scientific">Bdellovibrio bacteriovorus</name>
    <dbReference type="NCBI Taxonomy" id="959"/>
    <lineage>
        <taxon>Bacteria</taxon>
        <taxon>Pseudomonadati</taxon>
        <taxon>Bdellovibrionota</taxon>
        <taxon>Bdellovibrionia</taxon>
        <taxon>Bdellovibrionales</taxon>
        <taxon>Pseudobdellovibrionaceae</taxon>
        <taxon>Bdellovibrio</taxon>
    </lineage>
</organism>
<dbReference type="PANTHER" id="PTHR34040">
    <property type="entry name" value="FLAGELLAR BIOSYNTHETIC PROTEIN FLIQ"/>
    <property type="match status" value="1"/>
</dbReference>
<dbReference type="NCBIfam" id="TIGR01402">
    <property type="entry name" value="fliQ"/>
    <property type="match status" value="1"/>
</dbReference>
<feature type="transmembrane region" description="Helical" evidence="9">
    <location>
        <begin position="20"/>
        <end position="39"/>
    </location>
</feature>
<keyword evidence="4 9" id="KW-1003">Cell membrane</keyword>
<keyword evidence="8 9" id="KW-0975">Bacterial flagellum</keyword>
<evidence type="ECO:0000256" key="8">
    <source>
        <dbReference type="ARBA" id="ARBA00023143"/>
    </source>
</evidence>
<reference evidence="10 11" key="1">
    <citation type="submission" date="2016-03" db="EMBL/GenBank/DDBJ databases">
        <authorList>
            <person name="Ploux O."/>
        </authorList>
    </citation>
    <scope>NUCLEOTIDE SEQUENCE [LARGE SCALE GENOMIC DNA]</scope>
    <source>
        <strain evidence="10 11">R0</strain>
    </source>
</reference>
<evidence type="ECO:0000256" key="9">
    <source>
        <dbReference type="RuleBase" id="RU364090"/>
    </source>
</evidence>
<dbReference type="PIRSF" id="PIRSF004669">
    <property type="entry name" value="FliQ"/>
    <property type="match status" value="1"/>
</dbReference>
<dbReference type="GO" id="GO:0044780">
    <property type="term" value="P:bacterial-type flagellum assembly"/>
    <property type="evidence" value="ECO:0007669"/>
    <property type="project" value="InterPro"/>
</dbReference>
<comment type="subcellular location">
    <subcellularLocation>
        <location evidence="1 9">Cell membrane</location>
        <topology evidence="1">Multi-pass membrane protein</topology>
    </subcellularLocation>
    <subcellularLocation>
        <location evidence="9">Bacterial flagellum basal body</location>
    </subcellularLocation>
</comment>
<keyword evidence="7 9" id="KW-0472">Membrane</keyword>
<dbReference type="Proteomes" id="UP000075320">
    <property type="component" value="Unassembled WGS sequence"/>
</dbReference>
<name>A0A150WNQ8_BDEBC</name>
<dbReference type="InterPro" id="IPR006305">
    <property type="entry name" value="FliQ"/>
</dbReference>
<dbReference type="Pfam" id="PF01313">
    <property type="entry name" value="Bac_export_3"/>
    <property type="match status" value="1"/>
</dbReference>
<keyword evidence="6 9" id="KW-1133">Transmembrane helix</keyword>
<dbReference type="InterPro" id="IPR002191">
    <property type="entry name" value="Bac_export_3"/>
</dbReference>
<evidence type="ECO:0000256" key="7">
    <source>
        <dbReference type="ARBA" id="ARBA00023136"/>
    </source>
</evidence>
<evidence type="ECO:0000256" key="6">
    <source>
        <dbReference type="ARBA" id="ARBA00022989"/>
    </source>
</evidence>
<evidence type="ECO:0000256" key="1">
    <source>
        <dbReference type="ARBA" id="ARBA00004651"/>
    </source>
</evidence>
<dbReference type="PRINTS" id="PR00952">
    <property type="entry name" value="TYPE3IMQPROT"/>
</dbReference>
<evidence type="ECO:0000256" key="4">
    <source>
        <dbReference type="ARBA" id="ARBA00022475"/>
    </source>
</evidence>
<protein>
    <recommendedName>
        <fullName evidence="3 9">Flagellar biosynthetic protein FliQ</fullName>
    </recommendedName>
</protein>
<feature type="transmembrane region" description="Helical" evidence="9">
    <location>
        <begin position="51"/>
        <end position="70"/>
    </location>
</feature>
<dbReference type="PANTHER" id="PTHR34040:SF2">
    <property type="entry name" value="FLAGELLAR BIOSYNTHETIC PROTEIN FLIQ"/>
    <property type="match status" value="1"/>
</dbReference>
<evidence type="ECO:0000313" key="11">
    <source>
        <dbReference type="Proteomes" id="UP000075320"/>
    </source>
</evidence>
<dbReference type="AlphaFoldDB" id="A0A150WNQ8"/>
<dbReference type="RefSeq" id="WP_061833709.1">
    <property type="nucleotide sequence ID" value="NZ_LUKE01000001.1"/>
</dbReference>
<dbReference type="GO" id="GO:0009306">
    <property type="term" value="P:protein secretion"/>
    <property type="evidence" value="ECO:0007669"/>
    <property type="project" value="InterPro"/>
</dbReference>
<keyword evidence="5 9" id="KW-0812">Transmembrane</keyword>
<accession>A0A150WNQ8</accession>
<proteinExistence type="inferred from homology"/>
<comment type="similarity">
    <text evidence="2 9">Belongs to the FliQ/MopD/SpaQ family.</text>
</comment>
<evidence type="ECO:0000256" key="5">
    <source>
        <dbReference type="ARBA" id="ARBA00022692"/>
    </source>
</evidence>
<comment type="function">
    <text evidence="9">Role in flagellar biosynthesis.</text>
</comment>
<comment type="caution">
    <text evidence="10">The sequence shown here is derived from an EMBL/GenBank/DDBJ whole genome shotgun (WGS) entry which is preliminary data.</text>
</comment>
<dbReference type="GO" id="GO:0009425">
    <property type="term" value="C:bacterial-type flagellum basal body"/>
    <property type="evidence" value="ECO:0007669"/>
    <property type="project" value="UniProtKB-SubCell"/>
</dbReference>
<gene>
    <name evidence="9" type="primary">fliQ</name>
    <name evidence="10" type="ORF">AZI86_03515</name>
</gene>
<dbReference type="GO" id="GO:0005886">
    <property type="term" value="C:plasma membrane"/>
    <property type="evidence" value="ECO:0007669"/>
    <property type="project" value="UniProtKB-SubCell"/>
</dbReference>